<protein>
    <submittedName>
        <fullName evidence="2">ADP-ribose pyrophosphatase YjhB (NUDIX family)</fullName>
    </submittedName>
</protein>
<evidence type="ECO:0000313" key="2">
    <source>
        <dbReference type="EMBL" id="PWK49865.1"/>
    </source>
</evidence>
<dbReference type="InterPro" id="IPR015797">
    <property type="entry name" value="NUDIX_hydrolase-like_dom_sf"/>
</dbReference>
<organism evidence="2 3">
    <name type="scientific">Pleionea mediterranea</name>
    <dbReference type="NCBI Taxonomy" id="523701"/>
    <lineage>
        <taxon>Bacteria</taxon>
        <taxon>Pseudomonadati</taxon>
        <taxon>Pseudomonadota</taxon>
        <taxon>Gammaproteobacteria</taxon>
        <taxon>Oceanospirillales</taxon>
        <taxon>Pleioneaceae</taxon>
        <taxon>Pleionea</taxon>
    </lineage>
</organism>
<accession>A0A316FNS2</accession>
<proteinExistence type="predicted"/>
<dbReference type="Proteomes" id="UP000245790">
    <property type="component" value="Unassembled WGS sequence"/>
</dbReference>
<dbReference type="InterPro" id="IPR036388">
    <property type="entry name" value="WH-like_DNA-bd_sf"/>
</dbReference>
<sequence length="222" mass="25743">MINTIDTVGVRFKNDTVQILLSRRDKNPYEGEYALPGGWVFEDQDKNLSDAVERVIKTKTNHQLSYYEQVHTIGNSQRDPRDWSVTVVYLCLFSSNPLPENKQDVKWVEVNKILSDEFSLPFDHKDLVALAMERLRSKAMYTTLPGFLCEDVFSMKDYQNVAEQVIGSKLNDRGLRIRLEESNALVDAKMTRQTGKRPAKLFRLADRDKPRNFDRMMYGKAK</sequence>
<dbReference type="Gene3D" id="1.10.10.10">
    <property type="entry name" value="Winged helix-like DNA-binding domain superfamily/Winged helix DNA-binding domain"/>
    <property type="match status" value="1"/>
</dbReference>
<dbReference type="PROSITE" id="PS51462">
    <property type="entry name" value="NUDIX"/>
    <property type="match status" value="1"/>
</dbReference>
<dbReference type="AlphaFoldDB" id="A0A316FNS2"/>
<dbReference type="InterPro" id="IPR036390">
    <property type="entry name" value="WH_DNA-bd_sf"/>
</dbReference>
<evidence type="ECO:0000313" key="3">
    <source>
        <dbReference type="Proteomes" id="UP000245790"/>
    </source>
</evidence>
<name>A0A316FNS2_9GAMM</name>
<feature type="domain" description="Nudix hydrolase" evidence="1">
    <location>
        <begin position="1"/>
        <end position="134"/>
    </location>
</feature>
<keyword evidence="3" id="KW-1185">Reference proteome</keyword>
<evidence type="ECO:0000259" key="1">
    <source>
        <dbReference type="PROSITE" id="PS51462"/>
    </source>
</evidence>
<gene>
    <name evidence="2" type="ORF">C8D97_10726</name>
</gene>
<dbReference type="Pfam" id="PF00293">
    <property type="entry name" value="NUDIX"/>
    <property type="match status" value="1"/>
</dbReference>
<comment type="caution">
    <text evidence="2">The sequence shown here is derived from an EMBL/GenBank/DDBJ whole genome shotgun (WGS) entry which is preliminary data.</text>
</comment>
<dbReference type="PANTHER" id="PTHR43736">
    <property type="entry name" value="ADP-RIBOSE PYROPHOSPHATASE"/>
    <property type="match status" value="1"/>
</dbReference>
<dbReference type="PANTHER" id="PTHR43736:SF4">
    <property type="entry name" value="SLR1690 PROTEIN"/>
    <property type="match status" value="1"/>
</dbReference>
<dbReference type="CDD" id="cd18873">
    <property type="entry name" value="NUDIX_NadM_like"/>
    <property type="match status" value="1"/>
</dbReference>
<dbReference type="InterPro" id="IPR054105">
    <property type="entry name" value="WHD_NrtR"/>
</dbReference>
<dbReference type="SUPFAM" id="SSF55811">
    <property type="entry name" value="Nudix"/>
    <property type="match status" value="1"/>
</dbReference>
<dbReference type="OrthoDB" id="542521at2"/>
<dbReference type="InterPro" id="IPR000086">
    <property type="entry name" value="NUDIX_hydrolase_dom"/>
</dbReference>
<dbReference type="Pfam" id="PF21906">
    <property type="entry name" value="WHD_NrtR"/>
    <property type="match status" value="1"/>
</dbReference>
<reference evidence="2 3" key="1">
    <citation type="submission" date="2018-05" db="EMBL/GenBank/DDBJ databases">
        <title>Genomic Encyclopedia of Type Strains, Phase IV (KMG-IV): sequencing the most valuable type-strain genomes for metagenomic binning, comparative biology and taxonomic classification.</title>
        <authorList>
            <person name="Goeker M."/>
        </authorList>
    </citation>
    <scope>NUCLEOTIDE SEQUENCE [LARGE SCALE GENOMIC DNA]</scope>
    <source>
        <strain evidence="2 3">DSM 25350</strain>
    </source>
</reference>
<dbReference type="SUPFAM" id="SSF46785">
    <property type="entry name" value="Winged helix' DNA-binding domain"/>
    <property type="match status" value="1"/>
</dbReference>
<dbReference type="EMBL" id="QGGU01000007">
    <property type="protein sequence ID" value="PWK49865.1"/>
    <property type="molecule type" value="Genomic_DNA"/>
</dbReference>
<dbReference type="GO" id="GO:0003824">
    <property type="term" value="F:catalytic activity"/>
    <property type="evidence" value="ECO:0007669"/>
    <property type="project" value="UniProtKB-ARBA"/>
</dbReference>
<dbReference type="Gene3D" id="3.90.79.10">
    <property type="entry name" value="Nucleoside Triphosphate Pyrophosphohydrolase"/>
    <property type="match status" value="1"/>
</dbReference>
<dbReference type="RefSeq" id="WP_109763656.1">
    <property type="nucleotide sequence ID" value="NZ_QGGU01000007.1"/>
</dbReference>